<dbReference type="Proteomes" id="UP001498476">
    <property type="component" value="Unassembled WGS sequence"/>
</dbReference>
<protein>
    <submittedName>
        <fullName evidence="1">Uncharacterized protein</fullName>
    </submittedName>
</protein>
<gene>
    <name evidence="1" type="ORF">QQX98_004541</name>
</gene>
<evidence type="ECO:0000313" key="2">
    <source>
        <dbReference type="Proteomes" id="UP001498476"/>
    </source>
</evidence>
<comment type="caution">
    <text evidence="1">The sequence shown here is derived from an EMBL/GenBank/DDBJ whole genome shotgun (WGS) entry which is preliminary data.</text>
</comment>
<reference evidence="1 2" key="1">
    <citation type="journal article" date="2025" name="Microbiol. Resour. Announc.">
        <title>Draft genome sequences for Neonectria magnoliae and Neonectria punicea, canker pathogens of Liriodendron tulipifera and Acer saccharum in West Virginia.</title>
        <authorList>
            <person name="Petronek H.M."/>
            <person name="Kasson M.T."/>
            <person name="Metheny A.M."/>
            <person name="Stauder C.M."/>
            <person name="Lovett B."/>
            <person name="Lynch S.C."/>
            <person name="Garnas J.R."/>
            <person name="Kasson L.R."/>
            <person name="Stajich J.E."/>
        </authorList>
    </citation>
    <scope>NUCLEOTIDE SEQUENCE [LARGE SCALE GENOMIC DNA]</scope>
    <source>
        <strain evidence="1 2">NRRL 64653</strain>
    </source>
</reference>
<evidence type="ECO:0000313" key="1">
    <source>
        <dbReference type="EMBL" id="KAK7417422.1"/>
    </source>
</evidence>
<accession>A0ABR1H983</accession>
<keyword evidence="2" id="KW-1185">Reference proteome</keyword>
<name>A0ABR1H983_9HYPO</name>
<sequence length="145" mass="15713">MTGHIPIILCGKTEQIGKGVIAGLQPEYEVVHFILTPEAGVKELPQILQGIALEEKSSNIGSGNLDRGIKAIVLGGAFDDEGITLMKEAASQIKKVAWLRQDTTKPAPPLGPEYGKEMVRRVKETLGELQESGKLTNGEEGVFWY</sequence>
<dbReference type="EMBL" id="JAZAVJ010000057">
    <property type="protein sequence ID" value="KAK7417422.1"/>
    <property type="molecule type" value="Genomic_DNA"/>
</dbReference>
<proteinExistence type="predicted"/>
<organism evidence="1 2">
    <name type="scientific">Neonectria punicea</name>
    <dbReference type="NCBI Taxonomy" id="979145"/>
    <lineage>
        <taxon>Eukaryota</taxon>
        <taxon>Fungi</taxon>
        <taxon>Dikarya</taxon>
        <taxon>Ascomycota</taxon>
        <taxon>Pezizomycotina</taxon>
        <taxon>Sordariomycetes</taxon>
        <taxon>Hypocreomycetidae</taxon>
        <taxon>Hypocreales</taxon>
        <taxon>Nectriaceae</taxon>
        <taxon>Neonectria</taxon>
    </lineage>
</organism>